<accession>A0A7I8K4V7</accession>
<dbReference type="CDD" id="cd01647">
    <property type="entry name" value="RT_LTR"/>
    <property type="match status" value="1"/>
</dbReference>
<proteinExistence type="predicted"/>
<reference evidence="2" key="1">
    <citation type="submission" date="2020-02" db="EMBL/GenBank/DDBJ databases">
        <authorList>
            <person name="Scholz U."/>
            <person name="Mascher M."/>
            <person name="Fiebig A."/>
        </authorList>
    </citation>
    <scope>NUCLEOTIDE SEQUENCE</scope>
</reference>
<gene>
    <name evidence="2" type="ORF">SI8410_02003421</name>
</gene>
<keyword evidence="3" id="KW-1185">Reference proteome</keyword>
<dbReference type="OrthoDB" id="776461at2759"/>
<dbReference type="InterPro" id="IPR053134">
    <property type="entry name" value="RNA-dir_DNA_polymerase"/>
</dbReference>
<dbReference type="PANTHER" id="PTHR24559:SF444">
    <property type="entry name" value="REVERSE TRANSCRIPTASE DOMAIN-CONTAINING PROTEIN"/>
    <property type="match status" value="1"/>
</dbReference>
<dbReference type="PANTHER" id="PTHR24559">
    <property type="entry name" value="TRANSPOSON TY3-I GAG-POL POLYPROTEIN"/>
    <property type="match status" value="1"/>
</dbReference>
<dbReference type="SUPFAM" id="SSF56672">
    <property type="entry name" value="DNA/RNA polymerases"/>
    <property type="match status" value="1"/>
</dbReference>
<dbReference type="InterPro" id="IPR000477">
    <property type="entry name" value="RT_dom"/>
</dbReference>
<dbReference type="Pfam" id="PF00078">
    <property type="entry name" value="RVT_1"/>
    <property type="match status" value="1"/>
</dbReference>
<dbReference type="Gene3D" id="3.30.70.270">
    <property type="match status" value="2"/>
</dbReference>
<dbReference type="InterPro" id="IPR043128">
    <property type="entry name" value="Rev_trsase/Diguanyl_cyclase"/>
</dbReference>
<evidence type="ECO:0000313" key="3">
    <source>
        <dbReference type="Proteomes" id="UP000663760"/>
    </source>
</evidence>
<sequence length="204" mass="23677">MPKKSGITVIKNENGDEIQTRLTTGWRVCIDYRKLNSVTRKDHFPLPFTDEILEKLAEKNFFCFLDGYSSYNQIYINPLDQEKTTFTCPFSTFAFKRMPFGLCNALTTFQRCILSIFSDMIGKCMEIFMDDFSVFCKSFDECLNHLQHVLEKCIKKKLVLSWEKSHFMVKEGVVLGHIVSERGLEVDRAKIDIISKMKPPNSVK</sequence>
<organism evidence="2 3">
    <name type="scientific">Spirodela intermedia</name>
    <name type="common">Intermediate duckweed</name>
    <dbReference type="NCBI Taxonomy" id="51605"/>
    <lineage>
        <taxon>Eukaryota</taxon>
        <taxon>Viridiplantae</taxon>
        <taxon>Streptophyta</taxon>
        <taxon>Embryophyta</taxon>
        <taxon>Tracheophyta</taxon>
        <taxon>Spermatophyta</taxon>
        <taxon>Magnoliopsida</taxon>
        <taxon>Liliopsida</taxon>
        <taxon>Araceae</taxon>
        <taxon>Lemnoideae</taxon>
        <taxon>Spirodela</taxon>
    </lineage>
</organism>
<dbReference type="Proteomes" id="UP000663760">
    <property type="component" value="Chromosome 2"/>
</dbReference>
<evidence type="ECO:0000313" key="2">
    <source>
        <dbReference type="EMBL" id="CAA7392272.1"/>
    </source>
</evidence>
<feature type="domain" description="Reverse transcriptase" evidence="1">
    <location>
        <begin position="18"/>
        <end position="178"/>
    </location>
</feature>
<dbReference type="EMBL" id="LR746265">
    <property type="protein sequence ID" value="CAA7392272.1"/>
    <property type="molecule type" value="Genomic_DNA"/>
</dbReference>
<evidence type="ECO:0000259" key="1">
    <source>
        <dbReference type="Pfam" id="PF00078"/>
    </source>
</evidence>
<name>A0A7I8K4V7_SPIIN</name>
<protein>
    <recommendedName>
        <fullName evidence="1">Reverse transcriptase domain-containing protein</fullName>
    </recommendedName>
</protein>
<dbReference type="InterPro" id="IPR043502">
    <property type="entry name" value="DNA/RNA_pol_sf"/>
</dbReference>
<dbReference type="AlphaFoldDB" id="A0A7I8K4V7"/>